<dbReference type="GO" id="GO:0050660">
    <property type="term" value="F:flavin adenine dinucleotide binding"/>
    <property type="evidence" value="ECO:0007669"/>
    <property type="project" value="TreeGrafter"/>
</dbReference>
<dbReference type="Pfam" id="PF00258">
    <property type="entry name" value="Flavodoxin_1"/>
    <property type="match status" value="1"/>
</dbReference>
<dbReference type="InterPro" id="IPR008254">
    <property type="entry name" value="Flavodoxin/NO_synth"/>
</dbReference>
<feature type="transmembrane region" description="Helical" evidence="2">
    <location>
        <begin position="32"/>
        <end position="52"/>
    </location>
</feature>
<dbReference type="AlphaFoldDB" id="A0A9Q8UR70"/>
<dbReference type="InterPro" id="IPR029039">
    <property type="entry name" value="Flavoprotein-like_sf"/>
</dbReference>
<proteinExistence type="predicted"/>
<dbReference type="GO" id="GO:0010181">
    <property type="term" value="F:FMN binding"/>
    <property type="evidence" value="ECO:0007669"/>
    <property type="project" value="InterPro"/>
</dbReference>
<protein>
    <submittedName>
        <fullName evidence="4">NADPH--cytochrome P450 reductase</fullName>
    </submittedName>
</protein>
<gene>
    <name evidence="4" type="ORF">CLAFUR5_06836</name>
</gene>
<evidence type="ECO:0000313" key="5">
    <source>
        <dbReference type="Proteomes" id="UP000756132"/>
    </source>
</evidence>
<dbReference type="PRINTS" id="PR00369">
    <property type="entry name" value="FLAVODOXIN"/>
</dbReference>
<dbReference type="EMBL" id="CP090168">
    <property type="protein sequence ID" value="UJO19448.1"/>
    <property type="molecule type" value="Genomic_DNA"/>
</dbReference>
<feature type="domain" description="Flavodoxin-like" evidence="3">
    <location>
        <begin position="93"/>
        <end position="238"/>
    </location>
</feature>
<dbReference type="OrthoDB" id="3633599at2759"/>
<accession>A0A9Q8UR70</accession>
<dbReference type="SUPFAM" id="SSF52218">
    <property type="entry name" value="Flavoproteins"/>
    <property type="match status" value="1"/>
</dbReference>
<evidence type="ECO:0000259" key="3">
    <source>
        <dbReference type="PROSITE" id="PS50902"/>
    </source>
</evidence>
<keyword evidence="1" id="KW-0285">Flavoprotein</keyword>
<keyword evidence="2" id="KW-0472">Membrane</keyword>
<dbReference type="RefSeq" id="XP_047763814.1">
    <property type="nucleotide sequence ID" value="XM_047905984.1"/>
</dbReference>
<dbReference type="GO" id="GO:0003958">
    <property type="term" value="F:NADPH-hemoprotein reductase activity"/>
    <property type="evidence" value="ECO:0007669"/>
    <property type="project" value="TreeGrafter"/>
</dbReference>
<dbReference type="GO" id="GO:0005829">
    <property type="term" value="C:cytosol"/>
    <property type="evidence" value="ECO:0007669"/>
    <property type="project" value="TreeGrafter"/>
</dbReference>
<sequence>MEMNNIQLPALSLVSIEKVFSVLPRHISLDDVVAVAAVTAVLWTLWYLGLLFERSDPHAYKMYERPQEKMGAIGGAKGTRNGAEKLDQIGADIVIFWGSQSGTAERFANRLSKEIRQRFGKKALAADVSDYETTFIGEIPETKLAIFVVSTFGEGDPSDNLQDSWSWLETAKGSPFANLKYAALGLGNSNYKYYNAVVDVVAAKLNALGAKCLLPVAYADDAQGQTEEHYLEFKANVFQHFKTSMDLEEYDPVYEPLLQVVEDTSLEPIAVRGRALGSQA</sequence>
<dbReference type="Proteomes" id="UP000756132">
    <property type="component" value="Chromosome 6"/>
</dbReference>
<organism evidence="4 5">
    <name type="scientific">Passalora fulva</name>
    <name type="common">Tomato leaf mold</name>
    <name type="synonym">Cladosporium fulvum</name>
    <dbReference type="NCBI Taxonomy" id="5499"/>
    <lineage>
        <taxon>Eukaryota</taxon>
        <taxon>Fungi</taxon>
        <taxon>Dikarya</taxon>
        <taxon>Ascomycota</taxon>
        <taxon>Pezizomycotina</taxon>
        <taxon>Dothideomycetes</taxon>
        <taxon>Dothideomycetidae</taxon>
        <taxon>Mycosphaerellales</taxon>
        <taxon>Mycosphaerellaceae</taxon>
        <taxon>Fulvia</taxon>
    </lineage>
</organism>
<dbReference type="GeneID" id="71986714"/>
<evidence type="ECO:0000313" key="4">
    <source>
        <dbReference type="EMBL" id="UJO19448.1"/>
    </source>
</evidence>
<dbReference type="Gene3D" id="3.40.50.360">
    <property type="match status" value="1"/>
</dbReference>
<dbReference type="InterPro" id="IPR001094">
    <property type="entry name" value="Flavdoxin-like"/>
</dbReference>
<keyword evidence="2" id="KW-0812">Transmembrane</keyword>
<dbReference type="PANTHER" id="PTHR19384:SF108">
    <property type="entry name" value="NADPH--CYTOCHROME P450 REDUCTASE"/>
    <property type="match status" value="1"/>
</dbReference>
<dbReference type="KEGG" id="ffu:CLAFUR5_06836"/>
<reference evidence="4" key="2">
    <citation type="journal article" date="2022" name="Microb. Genom.">
        <title>A chromosome-scale genome assembly of the tomato pathogen Cladosporium fulvum reveals a compartmentalized genome architecture and the presence of a dispensable chromosome.</title>
        <authorList>
            <person name="Zaccaron A.Z."/>
            <person name="Chen L.H."/>
            <person name="Samaras A."/>
            <person name="Stergiopoulos I."/>
        </authorList>
    </citation>
    <scope>NUCLEOTIDE SEQUENCE</scope>
    <source>
        <strain evidence="4">Race5_Kim</strain>
    </source>
</reference>
<keyword evidence="5" id="KW-1185">Reference proteome</keyword>
<dbReference type="OMA" id="ADIVIFW"/>
<evidence type="ECO:0000256" key="1">
    <source>
        <dbReference type="ARBA" id="ARBA00022630"/>
    </source>
</evidence>
<evidence type="ECO:0000256" key="2">
    <source>
        <dbReference type="SAM" id="Phobius"/>
    </source>
</evidence>
<keyword evidence="2" id="KW-1133">Transmembrane helix</keyword>
<name>A0A9Q8UR70_PASFU</name>
<reference evidence="4" key="1">
    <citation type="submission" date="2021-12" db="EMBL/GenBank/DDBJ databases">
        <authorList>
            <person name="Zaccaron A."/>
            <person name="Stergiopoulos I."/>
        </authorList>
    </citation>
    <scope>NUCLEOTIDE SEQUENCE</scope>
    <source>
        <strain evidence="4">Race5_Kim</strain>
    </source>
</reference>
<dbReference type="PROSITE" id="PS50902">
    <property type="entry name" value="FLAVODOXIN_LIKE"/>
    <property type="match status" value="1"/>
</dbReference>
<dbReference type="PANTHER" id="PTHR19384">
    <property type="entry name" value="NITRIC OXIDE SYNTHASE-RELATED"/>
    <property type="match status" value="1"/>
</dbReference>